<accession>A0A1E4SRC8</accession>
<evidence type="ECO:0000313" key="3">
    <source>
        <dbReference type="Proteomes" id="UP000094285"/>
    </source>
</evidence>
<gene>
    <name evidence="2" type="ORF">CANTADRAFT_44485</name>
</gene>
<dbReference type="EMBL" id="KV453909">
    <property type="protein sequence ID" value="ODV82055.1"/>
    <property type="molecule type" value="Genomic_DNA"/>
</dbReference>
<dbReference type="InterPro" id="IPR005282">
    <property type="entry name" value="LC_transporter"/>
</dbReference>
<dbReference type="RefSeq" id="XP_020067177.1">
    <property type="nucleotide sequence ID" value="XM_020209114.1"/>
</dbReference>
<keyword evidence="1" id="KW-0472">Membrane</keyword>
<feature type="transmembrane region" description="Helical" evidence="1">
    <location>
        <begin position="114"/>
        <end position="135"/>
    </location>
</feature>
<proteinExistence type="predicted"/>
<name>A0A1E4SRC8_9ASCO</name>
<evidence type="ECO:0000313" key="2">
    <source>
        <dbReference type="EMBL" id="ODV82055.1"/>
    </source>
</evidence>
<keyword evidence="1" id="KW-1133">Transmembrane helix</keyword>
<protein>
    <submittedName>
        <fullName evidence="2">Uncharacterized protein</fullName>
    </submittedName>
</protein>
<keyword evidence="3" id="KW-1185">Reference proteome</keyword>
<sequence>MNPLELCMAAGHLVLAVSAIGHIQHNKHKRSVYGVSYDTVLLTVVSQLCSVISTLNYYHNNTVKVQYQHRFPIHPIPGISKSVLALDCALVVLSWCLLWQLCISYSRTRSVEQGFSGICLGLLAAFSMLVGYVGLQTVTVSSIVALDVVDAIWLVGKVCGTVRLVPQVLTNWMATSVVGFHSYWLQLEWIALGVLLVGKSLLSRDYQWYAIPVNFVPWTWLGFGSIAVAVITIQKLWVYRGRKGSLDLYYKDGPWLP</sequence>
<dbReference type="AlphaFoldDB" id="A0A1E4SRC8"/>
<feature type="transmembrane region" description="Helical" evidence="1">
    <location>
        <begin position="177"/>
        <end position="198"/>
    </location>
</feature>
<dbReference type="OrthoDB" id="75720at2759"/>
<dbReference type="STRING" id="984487.A0A1E4SRC8"/>
<feature type="transmembrane region" description="Helical" evidence="1">
    <location>
        <begin position="78"/>
        <end position="102"/>
    </location>
</feature>
<dbReference type="GeneID" id="30983250"/>
<dbReference type="PANTHER" id="PTHR13131:SF5">
    <property type="entry name" value="CYSTINOSIN"/>
    <property type="match status" value="1"/>
</dbReference>
<feature type="transmembrane region" description="Helical" evidence="1">
    <location>
        <begin position="35"/>
        <end position="58"/>
    </location>
</feature>
<keyword evidence="1" id="KW-0812">Transmembrane</keyword>
<dbReference type="GO" id="GO:0000324">
    <property type="term" value="C:fungal-type vacuole"/>
    <property type="evidence" value="ECO:0007669"/>
    <property type="project" value="TreeGrafter"/>
</dbReference>
<reference evidence="3" key="1">
    <citation type="submission" date="2016-05" db="EMBL/GenBank/DDBJ databases">
        <title>Comparative genomics of biotechnologically important yeasts.</title>
        <authorList>
            <consortium name="DOE Joint Genome Institute"/>
            <person name="Riley R."/>
            <person name="Haridas S."/>
            <person name="Wolfe K.H."/>
            <person name="Lopes M.R."/>
            <person name="Hittinger C.T."/>
            <person name="Goker M."/>
            <person name="Salamov A."/>
            <person name="Wisecaver J."/>
            <person name="Long T.M."/>
            <person name="Aerts A.L."/>
            <person name="Barry K."/>
            <person name="Choi C."/>
            <person name="Clum A."/>
            <person name="Coughlan A.Y."/>
            <person name="Deshpande S."/>
            <person name="Douglass A.P."/>
            <person name="Hanson S.J."/>
            <person name="Klenk H.-P."/>
            <person name="Labutti K."/>
            <person name="Lapidus A."/>
            <person name="Lindquist E."/>
            <person name="Lipzen A."/>
            <person name="Meier-Kolthoff J.P."/>
            <person name="Ohm R.A."/>
            <person name="Otillar R.P."/>
            <person name="Pangilinan J."/>
            <person name="Peng Y."/>
            <person name="Rokas A."/>
            <person name="Rosa C.A."/>
            <person name="Scheuner C."/>
            <person name="Sibirny A.A."/>
            <person name="Slot J.C."/>
            <person name="Stielow J.B."/>
            <person name="Sun H."/>
            <person name="Kurtzman C.P."/>
            <person name="Blackwell M."/>
            <person name="Grigoriev I.V."/>
            <person name="Jeffries T.W."/>
        </authorList>
    </citation>
    <scope>NUCLEOTIDE SEQUENCE [LARGE SCALE GENOMIC DNA]</scope>
    <source>
        <strain evidence="3">NRRL Y-17324</strain>
    </source>
</reference>
<evidence type="ECO:0000256" key="1">
    <source>
        <dbReference type="SAM" id="Phobius"/>
    </source>
</evidence>
<dbReference type="Proteomes" id="UP000094285">
    <property type="component" value="Unassembled WGS sequence"/>
</dbReference>
<feature type="transmembrane region" description="Helical" evidence="1">
    <location>
        <begin position="218"/>
        <end position="238"/>
    </location>
</feature>
<dbReference type="PANTHER" id="PTHR13131">
    <property type="entry name" value="CYSTINOSIN"/>
    <property type="match status" value="1"/>
</dbReference>
<dbReference type="GO" id="GO:0015184">
    <property type="term" value="F:L-cystine transmembrane transporter activity"/>
    <property type="evidence" value="ECO:0007669"/>
    <property type="project" value="TreeGrafter"/>
</dbReference>
<dbReference type="GO" id="GO:0005774">
    <property type="term" value="C:vacuolar membrane"/>
    <property type="evidence" value="ECO:0007669"/>
    <property type="project" value="TreeGrafter"/>
</dbReference>
<organism evidence="2 3">
    <name type="scientific">Suhomyces tanzawaensis NRRL Y-17324</name>
    <dbReference type="NCBI Taxonomy" id="984487"/>
    <lineage>
        <taxon>Eukaryota</taxon>
        <taxon>Fungi</taxon>
        <taxon>Dikarya</taxon>
        <taxon>Ascomycota</taxon>
        <taxon>Saccharomycotina</taxon>
        <taxon>Pichiomycetes</taxon>
        <taxon>Debaryomycetaceae</taxon>
        <taxon>Suhomyces</taxon>
    </lineage>
</organism>